<evidence type="ECO:0000313" key="2">
    <source>
        <dbReference type="EMBL" id="PTE20730.1"/>
    </source>
</evidence>
<dbReference type="AlphaFoldDB" id="A0A2T4JS41"/>
<dbReference type="Proteomes" id="UP000241010">
    <property type="component" value="Unassembled WGS sequence"/>
</dbReference>
<reference evidence="2 3" key="1">
    <citation type="submission" date="2018-03" db="EMBL/GenBank/DDBJ databases">
        <title>Cereibacter changlensis.</title>
        <authorList>
            <person name="Meyer T.E."/>
            <person name="Miller S."/>
            <person name="Lodha T."/>
            <person name="Gandham S."/>
            <person name="Chintalapati S."/>
            <person name="Chintalapati V.R."/>
        </authorList>
    </citation>
    <scope>NUCLEOTIDE SEQUENCE [LARGE SCALE GENOMIC DNA]</scope>
    <source>
        <strain evidence="2 3">JA139</strain>
    </source>
</reference>
<dbReference type="OrthoDB" id="269771at2"/>
<proteinExistence type="predicted"/>
<feature type="transmembrane region" description="Helical" evidence="1">
    <location>
        <begin position="110"/>
        <end position="127"/>
    </location>
</feature>
<feature type="transmembrane region" description="Helical" evidence="1">
    <location>
        <begin position="39"/>
        <end position="61"/>
    </location>
</feature>
<feature type="transmembrane region" description="Helical" evidence="1">
    <location>
        <begin position="6"/>
        <end position="27"/>
    </location>
</feature>
<dbReference type="EMBL" id="PZKG01000086">
    <property type="protein sequence ID" value="PTE20730.1"/>
    <property type="molecule type" value="Genomic_DNA"/>
</dbReference>
<keyword evidence="1" id="KW-0812">Transmembrane</keyword>
<gene>
    <name evidence="2" type="ORF">C5F48_15940</name>
</gene>
<protein>
    <submittedName>
        <fullName evidence="2">Uncharacterized protein</fullName>
    </submittedName>
</protein>
<keyword evidence="1" id="KW-0472">Membrane</keyword>
<evidence type="ECO:0000256" key="1">
    <source>
        <dbReference type="SAM" id="Phobius"/>
    </source>
</evidence>
<organism evidence="2 3">
    <name type="scientific">Cereibacter changlensis JA139</name>
    <dbReference type="NCBI Taxonomy" id="1188249"/>
    <lineage>
        <taxon>Bacteria</taxon>
        <taxon>Pseudomonadati</taxon>
        <taxon>Pseudomonadota</taxon>
        <taxon>Alphaproteobacteria</taxon>
        <taxon>Rhodobacterales</taxon>
        <taxon>Paracoccaceae</taxon>
        <taxon>Cereibacter</taxon>
    </lineage>
</organism>
<accession>A0A2T4JS41</accession>
<keyword evidence="1" id="KW-1133">Transmembrane helix</keyword>
<dbReference type="RefSeq" id="WP_107664876.1">
    <property type="nucleotide sequence ID" value="NZ_PZKG01000086.1"/>
</dbReference>
<keyword evidence="3" id="KW-1185">Reference proteome</keyword>
<sequence>MRQLPPATILAFTATMTLLLLGWDLIFIESIDLYFKEGVGIEQVTVVLLVWAIGLLVWRLGLRRSLREWQLPLALLLMALRELDFDKRFTDQGVLKLRYYTSSEPLTDKLPGILLLLVLALMLYRLARRNLMPWLRGLRQRDLCAWLVAMAGVAGVIAKSIDGLARKLAPFGIEVPAIVGERAGRIEELLEMLFVFLLIQAIVTARGAAPGRGSR</sequence>
<comment type="caution">
    <text evidence="2">The sequence shown here is derived from an EMBL/GenBank/DDBJ whole genome shotgun (WGS) entry which is preliminary data.</text>
</comment>
<evidence type="ECO:0000313" key="3">
    <source>
        <dbReference type="Proteomes" id="UP000241010"/>
    </source>
</evidence>
<name>A0A2T4JS41_9RHOB</name>